<evidence type="ECO:0000313" key="2">
    <source>
        <dbReference type="EMBL" id="EGS23645.1"/>
    </source>
</evidence>
<feature type="compositionally biased region" description="Basic and acidic residues" evidence="1">
    <location>
        <begin position="64"/>
        <end position="73"/>
    </location>
</feature>
<dbReference type="EMBL" id="GL988032">
    <property type="protein sequence ID" value="EGS23645.1"/>
    <property type="molecule type" value="Genomic_DNA"/>
</dbReference>
<dbReference type="GeneID" id="18254378"/>
<dbReference type="PANTHER" id="PTHR43628">
    <property type="entry name" value="ACTIVATOR OF C KINASE PROTEIN 1-RELATED"/>
    <property type="match status" value="1"/>
</dbReference>
<dbReference type="InterPro" id="IPR052945">
    <property type="entry name" value="Mitotic_Regulator"/>
</dbReference>
<protein>
    <submittedName>
        <fullName evidence="2">Uncharacterized protein</fullName>
    </submittedName>
</protein>
<dbReference type="Pfam" id="PF08238">
    <property type="entry name" value="Sel1"/>
    <property type="match status" value="3"/>
</dbReference>
<dbReference type="OMA" id="WGIKKDP"/>
<reference evidence="2 3" key="1">
    <citation type="journal article" date="2011" name="Cell">
        <title>Insight into structure and assembly of the nuclear pore complex by utilizing the genome of a eukaryotic thermophile.</title>
        <authorList>
            <person name="Amlacher S."/>
            <person name="Sarges P."/>
            <person name="Flemming D."/>
            <person name="van Noort V."/>
            <person name="Kunze R."/>
            <person name="Devos D.P."/>
            <person name="Arumugam M."/>
            <person name="Bork P."/>
            <person name="Hurt E."/>
        </authorList>
    </citation>
    <scope>NUCLEOTIDE SEQUENCE [LARGE SCALE GENOMIC DNA]</scope>
    <source>
        <strain evidence="3">DSM 1495 / CBS 144.50 / IMI 039719</strain>
    </source>
</reference>
<dbReference type="SMART" id="SM00671">
    <property type="entry name" value="SEL1"/>
    <property type="match status" value="3"/>
</dbReference>
<dbReference type="InterPro" id="IPR006597">
    <property type="entry name" value="Sel1-like"/>
</dbReference>
<dbReference type="AlphaFoldDB" id="G0RZL7"/>
<name>G0RZL7_CHATD</name>
<dbReference type="GO" id="GO:0010972">
    <property type="term" value="P:negative regulation of G2/M transition of mitotic cell cycle"/>
    <property type="evidence" value="ECO:0007669"/>
    <property type="project" value="TreeGrafter"/>
</dbReference>
<dbReference type="STRING" id="759272.G0RZL7"/>
<dbReference type="InterPro" id="IPR011990">
    <property type="entry name" value="TPR-like_helical_dom_sf"/>
</dbReference>
<keyword evidence="3" id="KW-1185">Reference proteome</keyword>
<feature type="region of interest" description="Disordered" evidence="1">
    <location>
        <begin position="1"/>
        <end position="144"/>
    </location>
</feature>
<dbReference type="FunFam" id="1.25.40.10:FF:001244">
    <property type="entry name" value="HCP-like protein"/>
    <property type="match status" value="1"/>
</dbReference>
<sequence>MGLRDKLRKKADDEPAPAVQSRPAPEVTFIRSDTFTQEIIEPPSAGGYSQQDSSCLSPNSKPDSGSKPRRSFDVFRSSRSRSSSVSDSSHSHRSSSAGAPRKRLSQRLGLKRSPSTSENLPPDLPEIVVPEGAEHDKETAESQWEQRATILALENDKRRSSPGTPVHGAAPPILPQLRLDGEASAHEIPGTKTKAVSSKEIDEDIQEAIRLHEAGKLEESTALFARLADPKGANNPLSQVLYGLALRHGWGCKPDAEKAVSFLSAAASNAAEIEQMALAAGLKRGGAAKGELVLAIFELANCFRHGWGVPKDPIAAKQYYETAANLGDTDAMNEVAWCYLEGFGTKKDKYQAAKYYRMAEKAGNKIVGNSWPTK</sequence>
<dbReference type="Proteomes" id="UP000008066">
    <property type="component" value="Unassembled WGS sequence"/>
</dbReference>
<gene>
    <name evidence="2" type="ORF">CTHT_0003400</name>
</gene>
<dbReference type="SUPFAM" id="SSF81901">
    <property type="entry name" value="HCP-like"/>
    <property type="match status" value="1"/>
</dbReference>
<proteinExistence type="predicted"/>
<dbReference type="OrthoDB" id="2148946at2759"/>
<dbReference type="eggNOG" id="ENOG502R38G">
    <property type="taxonomic scope" value="Eukaryota"/>
</dbReference>
<dbReference type="HOGENOM" id="CLU_033724_0_0_1"/>
<dbReference type="PANTHER" id="PTHR43628:SF1">
    <property type="entry name" value="CHITIN SYNTHASE REGULATORY FACTOR 2-RELATED"/>
    <property type="match status" value="1"/>
</dbReference>
<dbReference type="Gene3D" id="1.25.40.10">
    <property type="entry name" value="Tetratricopeptide repeat domain"/>
    <property type="match status" value="1"/>
</dbReference>
<dbReference type="KEGG" id="cthr:CTHT_0003400"/>
<feature type="compositionally biased region" description="Polar residues" evidence="1">
    <location>
        <begin position="47"/>
        <end position="63"/>
    </location>
</feature>
<evidence type="ECO:0000313" key="3">
    <source>
        <dbReference type="Proteomes" id="UP000008066"/>
    </source>
</evidence>
<feature type="compositionally biased region" description="Low complexity" evidence="1">
    <location>
        <begin position="74"/>
        <end position="88"/>
    </location>
</feature>
<evidence type="ECO:0000256" key="1">
    <source>
        <dbReference type="SAM" id="MobiDB-lite"/>
    </source>
</evidence>
<organism evidence="3">
    <name type="scientific">Chaetomium thermophilum (strain DSM 1495 / CBS 144.50 / IMI 039719)</name>
    <name type="common">Thermochaetoides thermophila</name>
    <dbReference type="NCBI Taxonomy" id="759272"/>
    <lineage>
        <taxon>Eukaryota</taxon>
        <taxon>Fungi</taxon>
        <taxon>Dikarya</taxon>
        <taxon>Ascomycota</taxon>
        <taxon>Pezizomycotina</taxon>
        <taxon>Sordariomycetes</taxon>
        <taxon>Sordariomycetidae</taxon>
        <taxon>Sordariales</taxon>
        <taxon>Chaetomiaceae</taxon>
        <taxon>Thermochaetoides</taxon>
    </lineage>
</organism>
<dbReference type="RefSeq" id="XP_006690887.1">
    <property type="nucleotide sequence ID" value="XM_006690824.1"/>
</dbReference>
<dbReference type="GO" id="GO:0032153">
    <property type="term" value="C:cell division site"/>
    <property type="evidence" value="ECO:0007669"/>
    <property type="project" value="TreeGrafter"/>
</dbReference>
<accession>G0RZL7</accession>